<dbReference type="InterPro" id="IPR005656">
    <property type="entry name" value="MmgE_PrpD"/>
</dbReference>
<evidence type="ECO:0000259" key="2">
    <source>
        <dbReference type="Pfam" id="PF03972"/>
    </source>
</evidence>
<dbReference type="InterPro" id="IPR045336">
    <property type="entry name" value="MmgE_PrpD_N"/>
</dbReference>
<protein>
    <submittedName>
        <fullName evidence="4">2-methylcitrate dehydratase PrpD</fullName>
    </submittedName>
</protein>
<name>A0A4Q7Y4K4_9ACTN</name>
<comment type="similarity">
    <text evidence="1">Belongs to the PrpD family.</text>
</comment>
<dbReference type="InterPro" id="IPR036148">
    <property type="entry name" value="MmgE/PrpD_sf"/>
</dbReference>
<dbReference type="EMBL" id="SHKV01000001">
    <property type="protein sequence ID" value="RZU30991.1"/>
    <property type="molecule type" value="Genomic_DNA"/>
</dbReference>
<dbReference type="Gene3D" id="3.30.1330.120">
    <property type="entry name" value="2-methylcitrate dehydratase PrpD"/>
    <property type="match status" value="1"/>
</dbReference>
<keyword evidence="5" id="KW-1185">Reference proteome</keyword>
<feature type="domain" description="MmgE/PrpD N-terminal" evidence="2">
    <location>
        <begin position="4"/>
        <end position="246"/>
    </location>
</feature>
<evidence type="ECO:0000259" key="3">
    <source>
        <dbReference type="Pfam" id="PF19305"/>
    </source>
</evidence>
<proteinExistence type="inferred from homology"/>
<dbReference type="InterPro" id="IPR042188">
    <property type="entry name" value="MmgE/PrpD_sf_2"/>
</dbReference>
<evidence type="ECO:0000313" key="4">
    <source>
        <dbReference type="EMBL" id="RZU30991.1"/>
    </source>
</evidence>
<dbReference type="Pfam" id="PF03972">
    <property type="entry name" value="MmgE_PrpD_N"/>
    <property type="match status" value="1"/>
</dbReference>
<organism evidence="4 5">
    <name type="scientific">Blastococcus saxobsidens</name>
    <dbReference type="NCBI Taxonomy" id="138336"/>
    <lineage>
        <taxon>Bacteria</taxon>
        <taxon>Bacillati</taxon>
        <taxon>Actinomycetota</taxon>
        <taxon>Actinomycetes</taxon>
        <taxon>Geodermatophilales</taxon>
        <taxon>Geodermatophilaceae</taxon>
        <taxon>Blastococcus</taxon>
    </lineage>
</organism>
<dbReference type="PANTHER" id="PTHR16943">
    <property type="entry name" value="2-METHYLCITRATE DEHYDRATASE-RELATED"/>
    <property type="match status" value="1"/>
</dbReference>
<dbReference type="SUPFAM" id="SSF103378">
    <property type="entry name" value="2-methylcitrate dehydratase PrpD"/>
    <property type="match status" value="1"/>
</dbReference>
<dbReference type="InterPro" id="IPR045337">
    <property type="entry name" value="MmgE_PrpD_C"/>
</dbReference>
<dbReference type="InterPro" id="IPR042183">
    <property type="entry name" value="MmgE/PrpD_sf_1"/>
</dbReference>
<dbReference type="Pfam" id="PF19305">
    <property type="entry name" value="MmgE_PrpD_C"/>
    <property type="match status" value="1"/>
</dbReference>
<accession>A0A4Q7Y4K4</accession>
<dbReference type="AlphaFoldDB" id="A0A4Q7Y4K4"/>
<dbReference type="PANTHER" id="PTHR16943:SF8">
    <property type="entry name" value="2-METHYLCITRATE DEHYDRATASE"/>
    <property type="match status" value="1"/>
</dbReference>
<dbReference type="RefSeq" id="WP_104528596.1">
    <property type="nucleotide sequence ID" value="NZ_POQT01000015.1"/>
</dbReference>
<gene>
    <name evidence="4" type="ORF">BKA19_0628</name>
</gene>
<sequence>MVLRRFAEFAVAERDRGLGPEVQQAANRAVVDWFAATVAGSVMDAARIMRGTLLEGDGAEGPARLVPGGERTSARTAALINATASHIAEMDDIFREGIYHPGSPTVGAVLAAAELTGASGADLLRAVAVGYEIGDRIAAAMQPAHYSFWHTTGTVGTIGAAAGVAELLRLDTEQFAHALATATTMAAGLQQAFRSDAMSKPLHAGHAAEQGVLAALLAARGFTGALDVLDGEAGFGAAMGKSPDWNAAIADLGSPWGITQPTVKNHSCCGHTFAAVDAALELRNQGVATDDVQEIRVATYTMATKVAGNPDPKTAFEAKFSTAYCVAAALELGSVRLRAFEDDRLSDPRLRNLVERTTVVADPEYDAAFPGKRAARVTVVDRSGVEHEYERDTRKGDPDDPLTDAELREKFDDLTVPVLGETGSAELGEALWGLPELGDVRDLAGLGRR</sequence>
<feature type="domain" description="MmgE/PrpD C-terminal" evidence="3">
    <location>
        <begin position="266"/>
        <end position="422"/>
    </location>
</feature>
<dbReference type="OrthoDB" id="9797528at2"/>
<evidence type="ECO:0000256" key="1">
    <source>
        <dbReference type="ARBA" id="ARBA00006174"/>
    </source>
</evidence>
<dbReference type="Gene3D" id="1.10.4100.10">
    <property type="entry name" value="2-methylcitrate dehydratase PrpD"/>
    <property type="match status" value="1"/>
</dbReference>
<reference evidence="4 5" key="1">
    <citation type="submission" date="2019-02" db="EMBL/GenBank/DDBJ databases">
        <title>Sequencing the genomes of 1000 actinobacteria strains.</title>
        <authorList>
            <person name="Klenk H.-P."/>
        </authorList>
    </citation>
    <scope>NUCLEOTIDE SEQUENCE [LARGE SCALE GENOMIC DNA]</scope>
    <source>
        <strain evidence="4 5">DSM 44509</strain>
    </source>
</reference>
<evidence type="ECO:0000313" key="5">
    <source>
        <dbReference type="Proteomes" id="UP000292507"/>
    </source>
</evidence>
<comment type="caution">
    <text evidence="4">The sequence shown here is derived from an EMBL/GenBank/DDBJ whole genome shotgun (WGS) entry which is preliminary data.</text>
</comment>
<dbReference type="GO" id="GO:0016829">
    <property type="term" value="F:lyase activity"/>
    <property type="evidence" value="ECO:0007669"/>
    <property type="project" value="InterPro"/>
</dbReference>
<dbReference type="Proteomes" id="UP000292507">
    <property type="component" value="Unassembled WGS sequence"/>
</dbReference>